<dbReference type="Gene3D" id="3.90.25.10">
    <property type="entry name" value="UDP-galactose 4-epimerase, domain 1"/>
    <property type="match status" value="1"/>
</dbReference>
<proteinExistence type="inferred from homology"/>
<dbReference type="GeneID" id="83197424"/>
<dbReference type="PANTHER" id="PTHR42748:SF14">
    <property type="entry name" value="SNOAL-LIKE DOMAIN-CONTAINING PROTEIN"/>
    <property type="match status" value="1"/>
</dbReference>
<dbReference type="GO" id="GO:0005634">
    <property type="term" value="C:nucleus"/>
    <property type="evidence" value="ECO:0007669"/>
    <property type="project" value="TreeGrafter"/>
</dbReference>
<feature type="domain" description="NmrA-like" evidence="3">
    <location>
        <begin position="4"/>
        <end position="255"/>
    </location>
</feature>
<evidence type="ECO:0000259" key="3">
    <source>
        <dbReference type="Pfam" id="PF05368"/>
    </source>
</evidence>
<dbReference type="EMBL" id="JAPQKS010000002">
    <property type="protein sequence ID" value="KAJ5245841.1"/>
    <property type="molecule type" value="Genomic_DNA"/>
</dbReference>
<sequence>MTPQSVLVIGGSGAQGIPIVKELSRSDNYHAIRVLTRDPTSDNCRALASLPKVTLYPGSADDEPALRRALAGVDLAFVNTNSWSLGIKGEIYWGIRIYELAVQAGVKHFIWSSLDNFAVETRFDEELRVGHYYGKGHVEQWLSSIPQREDSTRWSILTTGPYIEMLSELLRPTTDEHGTYCFDAPLGQGAVPFVHLDDLGYYVDWIFSHIDESAGMNLKVAVEHVSYSHLATTFTKVTGKPAQYRDITFEETFTKGPLSPVADVKIGAETAGDDPTLLSYRENFTAWWKLYARSADNKGILQRDYELLDRIFPERVRSLEQWMHKVGYTGGAKAGA</sequence>
<accession>A0A9W9TW04</accession>
<evidence type="ECO:0000256" key="2">
    <source>
        <dbReference type="ARBA" id="ARBA00022857"/>
    </source>
</evidence>
<protein>
    <recommendedName>
        <fullName evidence="3">NmrA-like domain-containing protein</fullName>
    </recommendedName>
</protein>
<gene>
    <name evidence="4" type="ORF">N7468_000824</name>
</gene>
<dbReference type="InterPro" id="IPR051164">
    <property type="entry name" value="NmrA-like_oxidored"/>
</dbReference>
<name>A0A9W9TW04_9EURO</name>
<dbReference type="Proteomes" id="UP001150941">
    <property type="component" value="Unassembled WGS sequence"/>
</dbReference>
<evidence type="ECO:0000256" key="1">
    <source>
        <dbReference type="ARBA" id="ARBA00006328"/>
    </source>
</evidence>
<comment type="caution">
    <text evidence="4">The sequence shown here is derived from an EMBL/GenBank/DDBJ whole genome shotgun (WGS) entry which is preliminary data.</text>
</comment>
<dbReference type="OrthoDB" id="300709at2759"/>
<organism evidence="4 5">
    <name type="scientific">Penicillium chermesinum</name>
    <dbReference type="NCBI Taxonomy" id="63820"/>
    <lineage>
        <taxon>Eukaryota</taxon>
        <taxon>Fungi</taxon>
        <taxon>Dikarya</taxon>
        <taxon>Ascomycota</taxon>
        <taxon>Pezizomycotina</taxon>
        <taxon>Eurotiomycetes</taxon>
        <taxon>Eurotiomycetidae</taxon>
        <taxon>Eurotiales</taxon>
        <taxon>Aspergillaceae</taxon>
        <taxon>Penicillium</taxon>
    </lineage>
</organism>
<comment type="similarity">
    <text evidence="1">Belongs to the NmrA-type oxidoreductase family.</text>
</comment>
<dbReference type="SUPFAM" id="SSF51735">
    <property type="entry name" value="NAD(P)-binding Rossmann-fold domains"/>
    <property type="match status" value="1"/>
</dbReference>
<dbReference type="AlphaFoldDB" id="A0A9W9TW04"/>
<keyword evidence="2" id="KW-0521">NADP</keyword>
<dbReference type="RefSeq" id="XP_058333262.1">
    <property type="nucleotide sequence ID" value="XM_058470121.1"/>
</dbReference>
<dbReference type="Gene3D" id="3.40.50.720">
    <property type="entry name" value="NAD(P)-binding Rossmann-like Domain"/>
    <property type="match status" value="1"/>
</dbReference>
<evidence type="ECO:0000313" key="4">
    <source>
        <dbReference type="EMBL" id="KAJ5245841.1"/>
    </source>
</evidence>
<dbReference type="InterPro" id="IPR008030">
    <property type="entry name" value="NmrA-like"/>
</dbReference>
<dbReference type="PANTHER" id="PTHR42748">
    <property type="entry name" value="NITROGEN METABOLITE REPRESSION PROTEIN NMRA FAMILY MEMBER"/>
    <property type="match status" value="1"/>
</dbReference>
<keyword evidence="5" id="KW-1185">Reference proteome</keyword>
<evidence type="ECO:0000313" key="5">
    <source>
        <dbReference type="Proteomes" id="UP001150941"/>
    </source>
</evidence>
<dbReference type="InterPro" id="IPR036291">
    <property type="entry name" value="NAD(P)-bd_dom_sf"/>
</dbReference>
<reference evidence="4" key="1">
    <citation type="submission" date="2022-11" db="EMBL/GenBank/DDBJ databases">
        <authorList>
            <person name="Petersen C."/>
        </authorList>
    </citation>
    <scope>NUCLEOTIDE SEQUENCE</scope>
    <source>
        <strain evidence="4">IBT 19713</strain>
    </source>
</reference>
<dbReference type="Pfam" id="PF05368">
    <property type="entry name" value="NmrA"/>
    <property type="match status" value="1"/>
</dbReference>
<reference evidence="4" key="2">
    <citation type="journal article" date="2023" name="IMA Fungus">
        <title>Comparative genomic study of the Penicillium genus elucidates a diverse pangenome and 15 lateral gene transfer events.</title>
        <authorList>
            <person name="Petersen C."/>
            <person name="Sorensen T."/>
            <person name="Nielsen M.R."/>
            <person name="Sondergaard T.E."/>
            <person name="Sorensen J.L."/>
            <person name="Fitzpatrick D.A."/>
            <person name="Frisvad J.C."/>
            <person name="Nielsen K.L."/>
        </authorList>
    </citation>
    <scope>NUCLEOTIDE SEQUENCE</scope>
    <source>
        <strain evidence="4">IBT 19713</strain>
    </source>
</reference>